<keyword evidence="2" id="KW-0732">Signal</keyword>
<gene>
    <name evidence="3" type="ORF">L227DRAFT_610655</name>
</gene>
<keyword evidence="4" id="KW-1185">Reference proteome</keyword>
<evidence type="ECO:0000313" key="3">
    <source>
        <dbReference type="EMBL" id="RPD61075.1"/>
    </source>
</evidence>
<dbReference type="AlphaFoldDB" id="A0A5C2SB62"/>
<dbReference type="OrthoDB" id="3362246at2759"/>
<name>A0A5C2SB62_9APHY</name>
<sequence>MLFFTAASILAALSQVVFAQTGDLMINTLSSPVECEPVQFSWQGGAPPYYLSLIPAGQPSAPAMKQFPVQNGNSMTWTVDMPSGSTFSTSLKDSTGKQAYSDIQKVQSGPDSSCLNQTNSETMSSTATTTSASSMMSSAASTNTATTPSASGMSRGTTTTSSNSVGIHAATSSATASSTSSTNAASARASAGAVGLAGVLGLIGAAFLG</sequence>
<reference evidence="3" key="1">
    <citation type="journal article" date="2018" name="Genome Biol. Evol.">
        <title>Genomics and development of Lentinus tigrinus, a white-rot wood-decaying mushroom with dimorphic fruiting bodies.</title>
        <authorList>
            <person name="Wu B."/>
            <person name="Xu Z."/>
            <person name="Knudson A."/>
            <person name="Carlson A."/>
            <person name="Chen N."/>
            <person name="Kovaka S."/>
            <person name="LaButti K."/>
            <person name="Lipzen A."/>
            <person name="Pennachio C."/>
            <person name="Riley R."/>
            <person name="Schakwitz W."/>
            <person name="Umezawa K."/>
            <person name="Ohm R.A."/>
            <person name="Grigoriev I.V."/>
            <person name="Nagy L.G."/>
            <person name="Gibbons J."/>
            <person name="Hibbett D."/>
        </authorList>
    </citation>
    <scope>NUCLEOTIDE SEQUENCE [LARGE SCALE GENOMIC DNA]</scope>
    <source>
        <strain evidence="3">ALCF2SS1-6</strain>
    </source>
</reference>
<proteinExistence type="predicted"/>
<feature type="compositionally biased region" description="Polar residues" evidence="1">
    <location>
        <begin position="104"/>
        <end position="117"/>
    </location>
</feature>
<feature type="compositionally biased region" description="Low complexity" evidence="1">
    <location>
        <begin position="118"/>
        <end position="164"/>
    </location>
</feature>
<accession>A0A5C2SB62</accession>
<feature type="chain" id="PRO_5022873084" description="Ser-Thr-rich glycosyl-phosphatidyl-inositol-anchored membrane family-domain-containing protein" evidence="2">
    <location>
        <begin position="20"/>
        <end position="209"/>
    </location>
</feature>
<dbReference type="PANTHER" id="PTHR37487">
    <property type="entry name" value="CHROMOSOME 1, WHOLE GENOME SHOTGUN SEQUENCE"/>
    <property type="match status" value="1"/>
</dbReference>
<organism evidence="3 4">
    <name type="scientific">Lentinus tigrinus ALCF2SS1-6</name>
    <dbReference type="NCBI Taxonomy" id="1328759"/>
    <lineage>
        <taxon>Eukaryota</taxon>
        <taxon>Fungi</taxon>
        <taxon>Dikarya</taxon>
        <taxon>Basidiomycota</taxon>
        <taxon>Agaricomycotina</taxon>
        <taxon>Agaricomycetes</taxon>
        <taxon>Polyporales</taxon>
        <taxon>Polyporaceae</taxon>
        <taxon>Lentinus</taxon>
    </lineage>
</organism>
<evidence type="ECO:0000256" key="2">
    <source>
        <dbReference type="SAM" id="SignalP"/>
    </source>
</evidence>
<evidence type="ECO:0000313" key="4">
    <source>
        <dbReference type="Proteomes" id="UP000313359"/>
    </source>
</evidence>
<evidence type="ECO:0008006" key="5">
    <source>
        <dbReference type="Google" id="ProtNLM"/>
    </source>
</evidence>
<evidence type="ECO:0000256" key="1">
    <source>
        <dbReference type="SAM" id="MobiDB-lite"/>
    </source>
</evidence>
<dbReference type="EMBL" id="ML122263">
    <property type="protein sequence ID" value="RPD61075.1"/>
    <property type="molecule type" value="Genomic_DNA"/>
</dbReference>
<protein>
    <recommendedName>
        <fullName evidence="5">Ser-Thr-rich glycosyl-phosphatidyl-inositol-anchored membrane family-domain-containing protein</fullName>
    </recommendedName>
</protein>
<feature type="signal peptide" evidence="2">
    <location>
        <begin position="1"/>
        <end position="19"/>
    </location>
</feature>
<feature type="region of interest" description="Disordered" evidence="1">
    <location>
        <begin position="98"/>
        <end position="164"/>
    </location>
</feature>
<dbReference type="Proteomes" id="UP000313359">
    <property type="component" value="Unassembled WGS sequence"/>
</dbReference>
<dbReference type="PANTHER" id="PTHR37487:SF3">
    <property type="entry name" value="CLEAVAGE_POLYADENYLATION SPECIFICITY FACTOR A SUBUNIT N-TERMINAL DOMAIN-CONTAINING PROTEIN"/>
    <property type="match status" value="1"/>
</dbReference>